<keyword evidence="1" id="KW-0472">Membrane</keyword>
<keyword evidence="1" id="KW-1133">Transmembrane helix</keyword>
<organism evidence="2 3">
    <name type="scientific">Meganyctiphanes norvegica</name>
    <name type="common">Northern krill</name>
    <name type="synonym">Thysanopoda norvegica</name>
    <dbReference type="NCBI Taxonomy" id="48144"/>
    <lineage>
        <taxon>Eukaryota</taxon>
        <taxon>Metazoa</taxon>
        <taxon>Ecdysozoa</taxon>
        <taxon>Arthropoda</taxon>
        <taxon>Crustacea</taxon>
        <taxon>Multicrustacea</taxon>
        <taxon>Malacostraca</taxon>
        <taxon>Eumalacostraca</taxon>
        <taxon>Eucarida</taxon>
        <taxon>Euphausiacea</taxon>
        <taxon>Euphausiidae</taxon>
        <taxon>Meganyctiphanes</taxon>
    </lineage>
</organism>
<feature type="transmembrane region" description="Helical" evidence="1">
    <location>
        <begin position="20"/>
        <end position="40"/>
    </location>
</feature>
<keyword evidence="1" id="KW-0812">Transmembrane</keyword>
<evidence type="ECO:0000313" key="3">
    <source>
        <dbReference type="Proteomes" id="UP001497623"/>
    </source>
</evidence>
<keyword evidence="3" id="KW-1185">Reference proteome</keyword>
<proteinExistence type="predicted"/>
<comment type="caution">
    <text evidence="2">The sequence shown here is derived from an EMBL/GenBank/DDBJ whole genome shotgun (WGS) entry which is preliminary data.</text>
</comment>
<evidence type="ECO:0000313" key="2">
    <source>
        <dbReference type="EMBL" id="CAL4127829.1"/>
    </source>
</evidence>
<protein>
    <submittedName>
        <fullName evidence="2">Uncharacterized protein</fullName>
    </submittedName>
</protein>
<sequence>QLSALDPCLYSNTSSAIMKILFVIALLVCVACAAPQFGGVQSRRGAFPNKFSFGNRYGYASRESHESRENLRTSTAIRPRVSPLVRSNAHAQVSLGGYGKKK</sequence>
<dbReference type="EMBL" id="CAXKWB010025291">
    <property type="protein sequence ID" value="CAL4127829.1"/>
    <property type="molecule type" value="Genomic_DNA"/>
</dbReference>
<name>A0AAV2RKX3_MEGNR</name>
<reference evidence="2 3" key="1">
    <citation type="submission" date="2024-05" db="EMBL/GenBank/DDBJ databases">
        <authorList>
            <person name="Wallberg A."/>
        </authorList>
    </citation>
    <scope>NUCLEOTIDE SEQUENCE [LARGE SCALE GENOMIC DNA]</scope>
</reference>
<dbReference type="Proteomes" id="UP001497623">
    <property type="component" value="Unassembled WGS sequence"/>
</dbReference>
<evidence type="ECO:0000256" key="1">
    <source>
        <dbReference type="SAM" id="Phobius"/>
    </source>
</evidence>
<feature type="non-terminal residue" evidence="2">
    <location>
        <position position="1"/>
    </location>
</feature>
<accession>A0AAV2RKX3</accession>
<dbReference type="AlphaFoldDB" id="A0AAV2RKX3"/>
<gene>
    <name evidence="2" type="ORF">MNOR_LOCUS25927</name>
</gene>